<keyword evidence="4" id="KW-0677">Repeat</keyword>
<evidence type="ECO:0000313" key="8">
    <source>
        <dbReference type="Proteomes" id="UP000235145"/>
    </source>
</evidence>
<evidence type="ECO:0000313" key="7">
    <source>
        <dbReference type="EMBL" id="KAJ0224494.1"/>
    </source>
</evidence>
<dbReference type="Pfam" id="PF03810">
    <property type="entry name" value="IBN_N"/>
    <property type="match status" value="1"/>
</dbReference>
<keyword evidence="3" id="KW-0963">Cytoplasm</keyword>
<dbReference type="SUPFAM" id="SSF48371">
    <property type="entry name" value="ARM repeat"/>
    <property type="match status" value="1"/>
</dbReference>
<organism evidence="7 8">
    <name type="scientific">Lactuca sativa</name>
    <name type="common">Garden lettuce</name>
    <dbReference type="NCBI Taxonomy" id="4236"/>
    <lineage>
        <taxon>Eukaryota</taxon>
        <taxon>Viridiplantae</taxon>
        <taxon>Streptophyta</taxon>
        <taxon>Embryophyta</taxon>
        <taxon>Tracheophyta</taxon>
        <taxon>Spermatophyta</taxon>
        <taxon>Magnoliopsida</taxon>
        <taxon>eudicotyledons</taxon>
        <taxon>Gunneridae</taxon>
        <taxon>Pentapetalae</taxon>
        <taxon>asterids</taxon>
        <taxon>campanulids</taxon>
        <taxon>Asterales</taxon>
        <taxon>Asteraceae</taxon>
        <taxon>Cichorioideae</taxon>
        <taxon>Cichorieae</taxon>
        <taxon>Lactucinae</taxon>
        <taxon>Lactuca</taxon>
    </lineage>
</organism>
<dbReference type="InterPro" id="IPR016024">
    <property type="entry name" value="ARM-type_fold"/>
</dbReference>
<dbReference type="GO" id="GO:0031267">
    <property type="term" value="F:small GTPase binding"/>
    <property type="evidence" value="ECO:0007669"/>
    <property type="project" value="InterPro"/>
</dbReference>
<evidence type="ECO:0000259" key="6">
    <source>
        <dbReference type="PROSITE" id="PS50166"/>
    </source>
</evidence>
<comment type="subcellular location">
    <subcellularLocation>
        <location evidence="1">Cytoplasm</location>
    </subcellularLocation>
</comment>
<evidence type="ECO:0000256" key="2">
    <source>
        <dbReference type="ARBA" id="ARBA00022448"/>
    </source>
</evidence>
<comment type="caution">
    <text evidence="7">The sequence shown here is derived from an EMBL/GenBank/DDBJ whole genome shotgun (WGS) entry which is preliminary data.</text>
</comment>
<dbReference type="InterPro" id="IPR001494">
    <property type="entry name" value="Importin-beta_N"/>
</dbReference>
<name>A0A9R1XWG8_LACSA</name>
<evidence type="ECO:0000256" key="3">
    <source>
        <dbReference type="ARBA" id="ARBA00022490"/>
    </source>
</evidence>
<evidence type="ECO:0000256" key="4">
    <source>
        <dbReference type="ARBA" id="ARBA00022737"/>
    </source>
</evidence>
<evidence type="ECO:0000256" key="1">
    <source>
        <dbReference type="ARBA" id="ARBA00004496"/>
    </source>
</evidence>
<dbReference type="SMART" id="SM00913">
    <property type="entry name" value="IBN_N"/>
    <property type="match status" value="1"/>
</dbReference>
<proteinExistence type="predicted"/>
<keyword evidence="8" id="KW-1185">Reference proteome</keyword>
<gene>
    <name evidence="7" type="ORF">LSAT_V11C100020930</name>
</gene>
<dbReference type="PANTHER" id="PTHR10527">
    <property type="entry name" value="IMPORTIN BETA"/>
    <property type="match status" value="1"/>
</dbReference>
<keyword evidence="5" id="KW-0653">Protein transport</keyword>
<dbReference type="InterPro" id="IPR040122">
    <property type="entry name" value="Importin_beta"/>
</dbReference>
<feature type="domain" description="Importin N-terminal" evidence="6">
    <location>
        <begin position="243"/>
        <end position="323"/>
    </location>
</feature>
<dbReference type="AlphaFoldDB" id="A0A9R1XWG8"/>
<dbReference type="GO" id="GO:0005737">
    <property type="term" value="C:cytoplasm"/>
    <property type="evidence" value="ECO:0007669"/>
    <property type="project" value="UniProtKB-SubCell"/>
</dbReference>
<keyword evidence="2" id="KW-0813">Transport</keyword>
<dbReference type="PROSITE" id="PS50166">
    <property type="entry name" value="IMPORTIN_B_NT"/>
    <property type="match status" value="1"/>
</dbReference>
<dbReference type="Gene3D" id="1.25.10.10">
    <property type="entry name" value="Leucine-rich Repeat Variant"/>
    <property type="match status" value="2"/>
</dbReference>
<protein>
    <recommendedName>
        <fullName evidence="6">Importin N-terminal domain-containing protein</fullName>
    </recommendedName>
</protein>
<reference evidence="7 8" key="1">
    <citation type="journal article" date="2017" name="Nat. Commun.">
        <title>Genome assembly with in vitro proximity ligation data and whole-genome triplication in lettuce.</title>
        <authorList>
            <person name="Reyes-Chin-Wo S."/>
            <person name="Wang Z."/>
            <person name="Yang X."/>
            <person name="Kozik A."/>
            <person name="Arikit S."/>
            <person name="Song C."/>
            <person name="Xia L."/>
            <person name="Froenicke L."/>
            <person name="Lavelle D.O."/>
            <person name="Truco M.J."/>
            <person name="Xia R."/>
            <person name="Zhu S."/>
            <person name="Xu C."/>
            <person name="Xu H."/>
            <person name="Xu X."/>
            <person name="Cox K."/>
            <person name="Korf I."/>
            <person name="Meyers B.C."/>
            <person name="Michelmore R.W."/>
        </authorList>
    </citation>
    <scope>NUCLEOTIDE SEQUENCE [LARGE SCALE GENOMIC DNA]</scope>
    <source>
        <strain evidence="8">cv. Salinas</strain>
        <tissue evidence="7">Seedlings</tissue>
    </source>
</reference>
<evidence type="ECO:0000256" key="5">
    <source>
        <dbReference type="ARBA" id="ARBA00022927"/>
    </source>
</evidence>
<dbReference type="InterPro" id="IPR011989">
    <property type="entry name" value="ARM-like"/>
</dbReference>
<dbReference type="EMBL" id="NBSK02000001">
    <property type="protein sequence ID" value="KAJ0224494.1"/>
    <property type="molecule type" value="Genomic_DNA"/>
</dbReference>
<dbReference type="GO" id="GO:0006606">
    <property type="term" value="P:protein import into nucleus"/>
    <property type="evidence" value="ECO:0007669"/>
    <property type="project" value="InterPro"/>
</dbReference>
<sequence>MLCFYFIPEALSIEEQCRWIKESYDFPEATCNLLHTLHSDFPEATCNLLHTIQILEQRVETLEREVDAAISASAHARIEKREAEAGQKVVKLQAKEMIKELENTTKVFELHMEELRTKEEEISKRDKEIKLLKTVVKTLGGNDLLESKMTYKRNNSLMSILYTNMYLENPKPWWLYTHELENKISRLEEENERPRRQKSLPYMNCLHGFLEALFQKPEKFMALEVTQILLNAQVVDGSVRKHAEESLKQFQEQNLPGFLLSLSGELAHDEKPVDSRKRAGLILKNALDAKEQHRKYELIQRWLSPDVGVKSKIKTYLLQTLTSPVHEARSTASQVIAKVAGIELPQKQWPELIGSLLSNIHQVPVHVKQSTLETLRYLCEEVSPDVVEQDHVNKILTTVVQGMNASEASNDVRLAVTRALYNALGFAQANFTNEMERDYIMRVVCEATCLGLVVRIVGNDIVPLVMPSIEEKITKPDWRQREGATYAFGSILEGPSPN</sequence>
<accession>A0A9R1XWG8</accession>
<dbReference type="Proteomes" id="UP000235145">
    <property type="component" value="Unassembled WGS sequence"/>
</dbReference>